<feature type="transmembrane region" description="Helical" evidence="1">
    <location>
        <begin position="169"/>
        <end position="196"/>
    </location>
</feature>
<dbReference type="EMBL" id="WNXC01000003">
    <property type="protein sequence ID" value="MBB2149620.1"/>
    <property type="molecule type" value="Genomic_DNA"/>
</dbReference>
<keyword evidence="1" id="KW-1133">Transmembrane helix</keyword>
<proteinExistence type="predicted"/>
<feature type="transmembrane region" description="Helical" evidence="1">
    <location>
        <begin position="21"/>
        <end position="48"/>
    </location>
</feature>
<sequence>MEKQEIYSELHSIRNLMERSAKFISLSGLSGIMAGVYALIGAGIAYLLVYGQSLTMDYRENLLQEAELLWNLFFVALAVLILSIGTGILLTLRKANKNNQKVWNPISKKLLFSMLVPLLTGGLLILILFYRGYYGVIAPTCLIFYGLALVGASNFTFEDVKWLGLMELILGIFAALIPGYGLLFWTIGFGLLHIIYGTIMHFKYDK</sequence>
<evidence type="ECO:0008006" key="4">
    <source>
        <dbReference type="Google" id="ProtNLM"/>
    </source>
</evidence>
<organism evidence="2 3">
    <name type="scientific">Pedobacter gandavensis</name>
    <dbReference type="NCBI Taxonomy" id="2679963"/>
    <lineage>
        <taxon>Bacteria</taxon>
        <taxon>Pseudomonadati</taxon>
        <taxon>Bacteroidota</taxon>
        <taxon>Sphingobacteriia</taxon>
        <taxon>Sphingobacteriales</taxon>
        <taxon>Sphingobacteriaceae</taxon>
        <taxon>Pedobacter</taxon>
    </lineage>
</organism>
<keyword evidence="3" id="KW-1185">Reference proteome</keyword>
<keyword evidence="1" id="KW-0472">Membrane</keyword>
<dbReference type="RefSeq" id="WP_182957428.1">
    <property type="nucleotide sequence ID" value="NZ_WNXC01000003.1"/>
</dbReference>
<feature type="transmembrane region" description="Helical" evidence="1">
    <location>
        <begin position="136"/>
        <end position="157"/>
    </location>
</feature>
<protein>
    <recommendedName>
        <fullName evidence="4">Beta-carotene 15,15'-monooxygenase</fullName>
    </recommendedName>
</protein>
<feature type="transmembrane region" description="Helical" evidence="1">
    <location>
        <begin position="110"/>
        <end position="130"/>
    </location>
</feature>
<dbReference type="Proteomes" id="UP000636110">
    <property type="component" value="Unassembled WGS sequence"/>
</dbReference>
<name>A0ABR6EWI4_9SPHI</name>
<keyword evidence="1" id="KW-0812">Transmembrane</keyword>
<accession>A0ABR6EWI4</accession>
<feature type="transmembrane region" description="Helical" evidence="1">
    <location>
        <begin position="68"/>
        <end position="90"/>
    </location>
</feature>
<comment type="caution">
    <text evidence="2">The sequence shown here is derived from an EMBL/GenBank/DDBJ whole genome shotgun (WGS) entry which is preliminary data.</text>
</comment>
<evidence type="ECO:0000313" key="2">
    <source>
        <dbReference type="EMBL" id="MBB2149620.1"/>
    </source>
</evidence>
<evidence type="ECO:0000313" key="3">
    <source>
        <dbReference type="Proteomes" id="UP000636110"/>
    </source>
</evidence>
<evidence type="ECO:0000256" key="1">
    <source>
        <dbReference type="SAM" id="Phobius"/>
    </source>
</evidence>
<reference evidence="2 3" key="1">
    <citation type="submission" date="2019-11" db="EMBL/GenBank/DDBJ databases">
        <title>Description of Pedobacter sp. LMG 31462T.</title>
        <authorList>
            <person name="Carlier A."/>
            <person name="Qi S."/>
            <person name="Vandamme P."/>
        </authorList>
    </citation>
    <scope>NUCLEOTIDE SEQUENCE [LARGE SCALE GENOMIC DNA]</scope>
    <source>
        <strain evidence="2 3">LMG 31462</strain>
    </source>
</reference>
<gene>
    <name evidence="2" type="ORF">GM920_11975</name>
</gene>